<evidence type="ECO:0000256" key="4">
    <source>
        <dbReference type="ARBA" id="ARBA00022837"/>
    </source>
</evidence>
<dbReference type="Gene3D" id="1.10.238.10">
    <property type="entry name" value="EF-hand"/>
    <property type="match status" value="2"/>
</dbReference>
<keyword evidence="3" id="KW-0677">Repeat</keyword>
<dbReference type="Pfam" id="PF13499">
    <property type="entry name" value="EF-hand_7"/>
    <property type="match status" value="1"/>
</dbReference>
<feature type="domain" description="EF-hand" evidence="5">
    <location>
        <begin position="88"/>
        <end position="123"/>
    </location>
</feature>
<evidence type="ECO:0000256" key="3">
    <source>
        <dbReference type="ARBA" id="ARBA00022737"/>
    </source>
</evidence>
<sequence length="169" mass="19778">MSPISPHDLHRIFKNLDRNNKGLVSTQELHHLLEKIGIHTTLEELEKFVGRTSLDYIDFLFFYDAMVKARMPEQEETDDIHSSSHDHHHDNDLFKAFKVFDLNGDGYISCEELQSVLSRLGLWDKRSGQDCKDMIRVYDENSDGVLDFQEFKNMMSVPPTSDHRRHNDD</sequence>
<dbReference type="InterPro" id="IPR002048">
    <property type="entry name" value="EF_hand_dom"/>
</dbReference>
<dbReference type="EMBL" id="JACGWJ010000016">
    <property type="protein sequence ID" value="KAL0360290.1"/>
    <property type="molecule type" value="Genomic_DNA"/>
</dbReference>
<protein>
    <submittedName>
        <fullName evidence="6">Calcium-binding protein CML44</fullName>
    </submittedName>
</protein>
<dbReference type="Pfam" id="PF13405">
    <property type="entry name" value="EF-hand_6"/>
    <property type="match status" value="1"/>
</dbReference>
<name>A0AAW2PXP9_SESRA</name>
<evidence type="ECO:0000313" key="6">
    <source>
        <dbReference type="EMBL" id="KAL0360290.1"/>
    </source>
</evidence>
<dbReference type="InterPro" id="IPR039647">
    <property type="entry name" value="EF_hand_pair_protein_CML-like"/>
</dbReference>
<dbReference type="SMART" id="SM00054">
    <property type="entry name" value="EFh"/>
    <property type="match status" value="3"/>
</dbReference>
<dbReference type="PANTHER" id="PTHR10891">
    <property type="entry name" value="EF-HAND CALCIUM-BINDING DOMAIN CONTAINING PROTEIN"/>
    <property type="match status" value="1"/>
</dbReference>
<keyword evidence="4" id="KW-0106">Calcium</keyword>
<evidence type="ECO:0000256" key="1">
    <source>
        <dbReference type="ARBA" id="ARBA00003291"/>
    </source>
</evidence>
<keyword evidence="2" id="KW-0479">Metal-binding</keyword>
<dbReference type="AlphaFoldDB" id="A0AAW2PXP9"/>
<accession>A0AAW2PXP9</accession>
<evidence type="ECO:0000259" key="5">
    <source>
        <dbReference type="PROSITE" id="PS50222"/>
    </source>
</evidence>
<comment type="function">
    <text evidence="1">Potential calcium sensor.</text>
</comment>
<dbReference type="GO" id="GO:0005509">
    <property type="term" value="F:calcium ion binding"/>
    <property type="evidence" value="ECO:0007669"/>
    <property type="project" value="InterPro"/>
</dbReference>
<dbReference type="CDD" id="cd00051">
    <property type="entry name" value="EFh"/>
    <property type="match status" value="1"/>
</dbReference>
<proteinExistence type="predicted"/>
<dbReference type="PROSITE" id="PS00018">
    <property type="entry name" value="EF_HAND_1"/>
    <property type="match status" value="2"/>
</dbReference>
<evidence type="ECO:0000256" key="2">
    <source>
        <dbReference type="ARBA" id="ARBA00022723"/>
    </source>
</evidence>
<reference evidence="6" key="1">
    <citation type="submission" date="2020-06" db="EMBL/GenBank/DDBJ databases">
        <authorList>
            <person name="Li T."/>
            <person name="Hu X."/>
            <person name="Zhang T."/>
            <person name="Song X."/>
            <person name="Zhang H."/>
            <person name="Dai N."/>
            <person name="Sheng W."/>
            <person name="Hou X."/>
            <person name="Wei L."/>
        </authorList>
    </citation>
    <scope>NUCLEOTIDE SEQUENCE</scope>
    <source>
        <strain evidence="6">G02</strain>
        <tissue evidence="6">Leaf</tissue>
    </source>
</reference>
<dbReference type="GO" id="GO:0005737">
    <property type="term" value="C:cytoplasm"/>
    <property type="evidence" value="ECO:0007669"/>
    <property type="project" value="UniProtKB-ARBA"/>
</dbReference>
<feature type="domain" description="EF-hand" evidence="5">
    <location>
        <begin position="4"/>
        <end position="39"/>
    </location>
</feature>
<dbReference type="FunFam" id="1.10.238.10:FF:000089">
    <property type="entry name" value="calmodulin-like protein 3"/>
    <property type="match status" value="1"/>
</dbReference>
<dbReference type="PROSITE" id="PS50222">
    <property type="entry name" value="EF_HAND_2"/>
    <property type="match status" value="3"/>
</dbReference>
<comment type="caution">
    <text evidence="6">The sequence shown here is derived from an EMBL/GenBank/DDBJ whole genome shotgun (WGS) entry which is preliminary data.</text>
</comment>
<feature type="domain" description="EF-hand" evidence="5">
    <location>
        <begin position="126"/>
        <end position="161"/>
    </location>
</feature>
<organism evidence="6">
    <name type="scientific">Sesamum radiatum</name>
    <name type="common">Black benniseed</name>
    <dbReference type="NCBI Taxonomy" id="300843"/>
    <lineage>
        <taxon>Eukaryota</taxon>
        <taxon>Viridiplantae</taxon>
        <taxon>Streptophyta</taxon>
        <taxon>Embryophyta</taxon>
        <taxon>Tracheophyta</taxon>
        <taxon>Spermatophyta</taxon>
        <taxon>Magnoliopsida</taxon>
        <taxon>eudicotyledons</taxon>
        <taxon>Gunneridae</taxon>
        <taxon>Pentapetalae</taxon>
        <taxon>asterids</taxon>
        <taxon>lamiids</taxon>
        <taxon>Lamiales</taxon>
        <taxon>Pedaliaceae</taxon>
        <taxon>Sesamum</taxon>
    </lineage>
</organism>
<gene>
    <name evidence="6" type="ORF">Sradi_3713500</name>
</gene>
<reference evidence="6" key="2">
    <citation type="journal article" date="2024" name="Plant">
        <title>Genomic evolution and insights into agronomic trait innovations of Sesamum species.</title>
        <authorList>
            <person name="Miao H."/>
            <person name="Wang L."/>
            <person name="Qu L."/>
            <person name="Liu H."/>
            <person name="Sun Y."/>
            <person name="Le M."/>
            <person name="Wang Q."/>
            <person name="Wei S."/>
            <person name="Zheng Y."/>
            <person name="Lin W."/>
            <person name="Duan Y."/>
            <person name="Cao H."/>
            <person name="Xiong S."/>
            <person name="Wang X."/>
            <person name="Wei L."/>
            <person name="Li C."/>
            <person name="Ma Q."/>
            <person name="Ju M."/>
            <person name="Zhao R."/>
            <person name="Li G."/>
            <person name="Mu C."/>
            <person name="Tian Q."/>
            <person name="Mei H."/>
            <person name="Zhang T."/>
            <person name="Gao T."/>
            <person name="Zhang H."/>
        </authorList>
    </citation>
    <scope>NUCLEOTIDE SEQUENCE</scope>
    <source>
        <strain evidence="6">G02</strain>
    </source>
</reference>
<dbReference type="SUPFAM" id="SSF47473">
    <property type="entry name" value="EF-hand"/>
    <property type="match status" value="1"/>
</dbReference>
<dbReference type="InterPro" id="IPR018247">
    <property type="entry name" value="EF_Hand_1_Ca_BS"/>
</dbReference>
<dbReference type="InterPro" id="IPR011992">
    <property type="entry name" value="EF-hand-dom_pair"/>
</dbReference>